<dbReference type="Proteomes" id="UP001270362">
    <property type="component" value="Unassembled WGS sequence"/>
</dbReference>
<dbReference type="AlphaFoldDB" id="A0AAE0XG96"/>
<reference evidence="1" key="2">
    <citation type="submission" date="2023-06" db="EMBL/GenBank/DDBJ databases">
        <authorList>
            <consortium name="Lawrence Berkeley National Laboratory"/>
            <person name="Haridas S."/>
            <person name="Hensen N."/>
            <person name="Bonometti L."/>
            <person name="Westerberg I."/>
            <person name="Brannstrom I.O."/>
            <person name="Guillou S."/>
            <person name="Cros-Aarteil S."/>
            <person name="Calhoun S."/>
            <person name="Kuo A."/>
            <person name="Mondo S."/>
            <person name="Pangilinan J."/>
            <person name="Riley R."/>
            <person name="Labutti K."/>
            <person name="Andreopoulos B."/>
            <person name="Lipzen A."/>
            <person name="Chen C."/>
            <person name="Yanf M."/>
            <person name="Daum C."/>
            <person name="Ng V."/>
            <person name="Clum A."/>
            <person name="Steindorff A."/>
            <person name="Ohm R."/>
            <person name="Martin F."/>
            <person name="Silar P."/>
            <person name="Natvig D."/>
            <person name="Lalanne C."/>
            <person name="Gautier V."/>
            <person name="Ament-Velasquez S.L."/>
            <person name="Kruys A."/>
            <person name="Hutchinson M.I."/>
            <person name="Powell A.J."/>
            <person name="Barry K."/>
            <person name="Miller A.N."/>
            <person name="Grigoriev I.V."/>
            <person name="Debuchy R."/>
            <person name="Gladieux P."/>
            <person name="Thoren M.H."/>
            <person name="Johannesson H."/>
        </authorList>
    </citation>
    <scope>NUCLEOTIDE SEQUENCE</scope>
    <source>
        <strain evidence="1">CBS 314.62</strain>
    </source>
</reference>
<name>A0AAE0XG96_9PEZI</name>
<accession>A0AAE0XG96</accession>
<keyword evidence="2" id="KW-1185">Reference proteome</keyword>
<gene>
    <name evidence="1" type="ORF">B0T22DRAFT_29415</name>
</gene>
<comment type="caution">
    <text evidence="1">The sequence shown here is derived from an EMBL/GenBank/DDBJ whole genome shotgun (WGS) entry which is preliminary data.</text>
</comment>
<proteinExistence type="predicted"/>
<sequence>MGKAVCVPGHSWDYSPAFESDFLLLLCKWGLILCQASRMMTPEHRGDHVMSFERWQKNGEFIRRRCLSLPTLHVYVVIYPANVSYPGMWCQWLTKVESRGRRGRGERKKKIDMSLAMRSEGCGLVAQRRQPTVIGQAANQHAHLDHPQGTSWKIVCGPRLGRGLRVRSATSGDYSVFIGQERKNMIVNEAAFPTRVEPWFLGLIADVGPVWCSGPSKR</sequence>
<dbReference type="EMBL" id="JAULSO010000001">
    <property type="protein sequence ID" value="KAK3692867.1"/>
    <property type="molecule type" value="Genomic_DNA"/>
</dbReference>
<protein>
    <submittedName>
        <fullName evidence="1">Uncharacterized protein</fullName>
    </submittedName>
</protein>
<evidence type="ECO:0000313" key="2">
    <source>
        <dbReference type="Proteomes" id="UP001270362"/>
    </source>
</evidence>
<evidence type="ECO:0000313" key="1">
    <source>
        <dbReference type="EMBL" id="KAK3692867.1"/>
    </source>
</evidence>
<organism evidence="1 2">
    <name type="scientific">Podospora appendiculata</name>
    <dbReference type="NCBI Taxonomy" id="314037"/>
    <lineage>
        <taxon>Eukaryota</taxon>
        <taxon>Fungi</taxon>
        <taxon>Dikarya</taxon>
        <taxon>Ascomycota</taxon>
        <taxon>Pezizomycotina</taxon>
        <taxon>Sordariomycetes</taxon>
        <taxon>Sordariomycetidae</taxon>
        <taxon>Sordariales</taxon>
        <taxon>Podosporaceae</taxon>
        <taxon>Podospora</taxon>
    </lineage>
</organism>
<reference evidence="1" key="1">
    <citation type="journal article" date="2023" name="Mol. Phylogenet. Evol.">
        <title>Genome-scale phylogeny and comparative genomics of the fungal order Sordariales.</title>
        <authorList>
            <person name="Hensen N."/>
            <person name="Bonometti L."/>
            <person name="Westerberg I."/>
            <person name="Brannstrom I.O."/>
            <person name="Guillou S."/>
            <person name="Cros-Aarteil S."/>
            <person name="Calhoun S."/>
            <person name="Haridas S."/>
            <person name="Kuo A."/>
            <person name="Mondo S."/>
            <person name="Pangilinan J."/>
            <person name="Riley R."/>
            <person name="LaButti K."/>
            <person name="Andreopoulos B."/>
            <person name="Lipzen A."/>
            <person name="Chen C."/>
            <person name="Yan M."/>
            <person name="Daum C."/>
            <person name="Ng V."/>
            <person name="Clum A."/>
            <person name="Steindorff A."/>
            <person name="Ohm R.A."/>
            <person name="Martin F."/>
            <person name="Silar P."/>
            <person name="Natvig D.O."/>
            <person name="Lalanne C."/>
            <person name="Gautier V."/>
            <person name="Ament-Velasquez S.L."/>
            <person name="Kruys A."/>
            <person name="Hutchinson M.I."/>
            <person name="Powell A.J."/>
            <person name="Barry K."/>
            <person name="Miller A.N."/>
            <person name="Grigoriev I.V."/>
            <person name="Debuchy R."/>
            <person name="Gladieux P."/>
            <person name="Hiltunen Thoren M."/>
            <person name="Johannesson H."/>
        </authorList>
    </citation>
    <scope>NUCLEOTIDE SEQUENCE</scope>
    <source>
        <strain evidence="1">CBS 314.62</strain>
    </source>
</reference>